<dbReference type="Proteomes" id="UP000004994">
    <property type="component" value="Chromosome 3"/>
</dbReference>
<name>K4BHL2_SOLLC</name>
<reference evidence="1" key="2">
    <citation type="submission" date="2015-06" db="UniProtKB">
        <authorList>
            <consortium name="EnsemblPlants"/>
        </authorList>
    </citation>
    <scope>IDENTIFICATION</scope>
    <source>
        <strain evidence="1">cv. Heinz 1706</strain>
    </source>
</reference>
<proteinExistence type="predicted"/>
<dbReference type="PhylomeDB" id="K4BHL2"/>
<dbReference type="AlphaFoldDB" id="K4BHL2"/>
<evidence type="ECO:0000313" key="2">
    <source>
        <dbReference type="Proteomes" id="UP000004994"/>
    </source>
</evidence>
<accession>K4BHL2</accession>
<keyword evidence="2" id="KW-1185">Reference proteome</keyword>
<dbReference type="Gramene" id="Solyc03g071830.1.1">
    <property type="protein sequence ID" value="Solyc03g071830.1.1"/>
    <property type="gene ID" value="Solyc03g071830.1"/>
</dbReference>
<dbReference type="HOGENOM" id="CLU_2241342_0_0_1"/>
<dbReference type="InParanoid" id="K4BHL2"/>
<evidence type="ECO:0000313" key="1">
    <source>
        <dbReference type="EnsemblPlants" id="Solyc03g071830.1.1"/>
    </source>
</evidence>
<sequence>MGRPATGGGLLLIQVVPKAPLMHDLLLNQGGQVSSFNFASNQDIMQNGTAKAVICHSKKLEDVIKETSLQIKPHDDKIKFLEGQKNMLDDSILDLEGIVSFFQVN</sequence>
<dbReference type="PaxDb" id="4081-Solyc03g071830.1.1"/>
<organism evidence="1">
    <name type="scientific">Solanum lycopersicum</name>
    <name type="common">Tomato</name>
    <name type="synonym">Lycopersicon esculentum</name>
    <dbReference type="NCBI Taxonomy" id="4081"/>
    <lineage>
        <taxon>Eukaryota</taxon>
        <taxon>Viridiplantae</taxon>
        <taxon>Streptophyta</taxon>
        <taxon>Embryophyta</taxon>
        <taxon>Tracheophyta</taxon>
        <taxon>Spermatophyta</taxon>
        <taxon>Magnoliopsida</taxon>
        <taxon>eudicotyledons</taxon>
        <taxon>Gunneridae</taxon>
        <taxon>Pentapetalae</taxon>
        <taxon>asterids</taxon>
        <taxon>lamiids</taxon>
        <taxon>Solanales</taxon>
        <taxon>Solanaceae</taxon>
        <taxon>Solanoideae</taxon>
        <taxon>Solaneae</taxon>
        <taxon>Solanum</taxon>
        <taxon>Solanum subgen. Lycopersicon</taxon>
    </lineage>
</organism>
<dbReference type="EnsemblPlants" id="Solyc03g071830.1.1">
    <property type="protein sequence ID" value="Solyc03g071830.1.1"/>
    <property type="gene ID" value="Solyc03g071830.1"/>
</dbReference>
<reference evidence="1" key="1">
    <citation type="journal article" date="2012" name="Nature">
        <title>The tomato genome sequence provides insights into fleshy fruit evolution.</title>
        <authorList>
            <consortium name="Tomato Genome Consortium"/>
        </authorList>
    </citation>
    <scope>NUCLEOTIDE SEQUENCE [LARGE SCALE GENOMIC DNA]</scope>
    <source>
        <strain evidence="1">cv. Heinz 1706</strain>
    </source>
</reference>
<protein>
    <submittedName>
        <fullName evidence="1">Uncharacterized protein</fullName>
    </submittedName>
</protein>